<comment type="caution">
    <text evidence="2">The sequence shown here is derived from an EMBL/GenBank/DDBJ whole genome shotgun (WGS) entry which is preliminary data.</text>
</comment>
<feature type="transmembrane region" description="Helical" evidence="1">
    <location>
        <begin position="5"/>
        <end position="24"/>
    </location>
</feature>
<keyword evidence="1" id="KW-0472">Membrane</keyword>
<dbReference type="EMBL" id="JAHLOQ010000068">
    <property type="protein sequence ID" value="MBU5337517.1"/>
    <property type="molecule type" value="Genomic_DNA"/>
</dbReference>
<evidence type="ECO:0000256" key="1">
    <source>
        <dbReference type="SAM" id="Phobius"/>
    </source>
</evidence>
<evidence type="ECO:0000313" key="3">
    <source>
        <dbReference type="Proteomes" id="UP001196301"/>
    </source>
</evidence>
<feature type="transmembrane region" description="Helical" evidence="1">
    <location>
        <begin position="129"/>
        <end position="148"/>
    </location>
</feature>
<dbReference type="Proteomes" id="UP001196301">
    <property type="component" value="Unassembled WGS sequence"/>
</dbReference>
<keyword evidence="3" id="KW-1185">Reference proteome</keyword>
<keyword evidence="1" id="KW-0812">Transmembrane</keyword>
<feature type="transmembrane region" description="Helical" evidence="1">
    <location>
        <begin position="30"/>
        <end position="47"/>
    </location>
</feature>
<sequence>MSRKIAYAGMLLALDVVLFLMVNLFQTNTIFLSGLASLPIAIVIMNWGPKTGIAFYIASVILSFIAMTNKIHWVIYTITFGIYGLVKFIIEQDRPIYIEYILKLVYANIALVVLYFIAKQFVYIPEKWYFVLLFEVAFLVYDYAYSLFIDYYNKKLKRIFED</sequence>
<accession>A0ABS6E224</accession>
<evidence type="ECO:0000313" key="2">
    <source>
        <dbReference type="EMBL" id="MBU5337517.1"/>
    </source>
</evidence>
<keyword evidence="1" id="KW-1133">Transmembrane helix</keyword>
<reference evidence="2 3" key="1">
    <citation type="submission" date="2021-06" db="EMBL/GenBank/DDBJ databases">
        <authorList>
            <person name="Sun Q."/>
            <person name="Li D."/>
        </authorList>
    </citation>
    <scope>NUCLEOTIDE SEQUENCE [LARGE SCALE GENOMIC DNA]</scope>
    <source>
        <strain evidence="2 3">N19</strain>
    </source>
</reference>
<feature type="transmembrane region" description="Helical" evidence="1">
    <location>
        <begin position="97"/>
        <end position="117"/>
    </location>
</feature>
<protein>
    <recommendedName>
        <fullName evidence="4">Rod shape-determining protein MreD</fullName>
    </recommendedName>
</protein>
<proteinExistence type="predicted"/>
<feature type="transmembrane region" description="Helical" evidence="1">
    <location>
        <begin position="52"/>
        <end position="67"/>
    </location>
</feature>
<dbReference type="RefSeq" id="WP_216572259.1">
    <property type="nucleotide sequence ID" value="NZ_JAHLOQ010000068.1"/>
</dbReference>
<gene>
    <name evidence="2" type="ORF">KQI20_13870</name>
</gene>
<organism evidence="2 3">
    <name type="scientific">Intestinibacter bartlettii</name>
    <dbReference type="NCBI Taxonomy" id="261299"/>
    <lineage>
        <taxon>Bacteria</taxon>
        <taxon>Bacillati</taxon>
        <taxon>Bacillota</taxon>
        <taxon>Clostridia</taxon>
        <taxon>Peptostreptococcales</taxon>
        <taxon>Peptostreptococcaceae</taxon>
        <taxon>Intestinibacter</taxon>
    </lineage>
</organism>
<name>A0ABS6E224_9FIRM</name>
<evidence type="ECO:0008006" key="4">
    <source>
        <dbReference type="Google" id="ProtNLM"/>
    </source>
</evidence>